<proteinExistence type="predicted"/>
<reference evidence="1" key="1">
    <citation type="submission" date="2020-08" db="EMBL/GenBank/DDBJ databases">
        <title>Genome public.</title>
        <authorList>
            <person name="Liu C."/>
            <person name="Sun Q."/>
        </authorList>
    </citation>
    <scope>NUCLEOTIDE SEQUENCE</scope>
    <source>
        <strain evidence="1">NSJ-23</strain>
    </source>
</reference>
<dbReference type="Proteomes" id="UP000628736">
    <property type="component" value="Unassembled WGS sequence"/>
</dbReference>
<gene>
    <name evidence="1" type="ORF">H8S11_02190</name>
</gene>
<dbReference type="AlphaFoldDB" id="A0A8J6J0L2"/>
<keyword evidence="2" id="KW-1185">Reference proteome</keyword>
<name>A0A8J6J0L2_9FIRM</name>
<sequence length="180" mass="20526">MTRDDLKRFCALDIDFESIGLMEPGLSLEPYFCTPMNAEPVGRLGCDGIHFVLLPGDERVFCVDPAMGEPGTYVLPVATDFREFLSFVLYCRDANPLSQIWWLTEERFRELLEEDKRAVWPGCETFFAGKQTALERIARAFDLAPAAPYQQVKALQAAFDPTIMKFSNEYYDVLGLEYPE</sequence>
<organism evidence="1 2">
    <name type="scientific">Flintibacter hominis</name>
    <dbReference type="NCBI Taxonomy" id="2763048"/>
    <lineage>
        <taxon>Bacteria</taxon>
        <taxon>Bacillati</taxon>
        <taxon>Bacillota</taxon>
        <taxon>Clostridia</taxon>
        <taxon>Eubacteriales</taxon>
        <taxon>Flintibacter</taxon>
    </lineage>
</organism>
<protein>
    <submittedName>
        <fullName evidence="1">Uncharacterized protein</fullName>
    </submittedName>
</protein>
<dbReference type="EMBL" id="JACOPO010000001">
    <property type="protein sequence ID" value="MBC5721634.1"/>
    <property type="molecule type" value="Genomic_DNA"/>
</dbReference>
<dbReference type="RefSeq" id="WP_186852025.1">
    <property type="nucleotide sequence ID" value="NZ_JACOPO010000001.1"/>
</dbReference>
<evidence type="ECO:0000313" key="2">
    <source>
        <dbReference type="Proteomes" id="UP000628736"/>
    </source>
</evidence>
<evidence type="ECO:0000313" key="1">
    <source>
        <dbReference type="EMBL" id="MBC5721634.1"/>
    </source>
</evidence>
<accession>A0A8J6J0L2</accession>
<comment type="caution">
    <text evidence="1">The sequence shown here is derived from an EMBL/GenBank/DDBJ whole genome shotgun (WGS) entry which is preliminary data.</text>
</comment>